<organism evidence="2 3">
    <name type="scientific">Rhodoferax aquaticus</name>
    <dbReference type="NCBI Taxonomy" id="2527691"/>
    <lineage>
        <taxon>Bacteria</taxon>
        <taxon>Pseudomonadati</taxon>
        <taxon>Pseudomonadota</taxon>
        <taxon>Betaproteobacteria</taxon>
        <taxon>Burkholderiales</taxon>
        <taxon>Comamonadaceae</taxon>
        <taxon>Rhodoferax</taxon>
    </lineage>
</organism>
<dbReference type="RefSeq" id="WP_142814014.1">
    <property type="nucleotide sequence ID" value="NZ_CP036282.1"/>
</dbReference>
<gene>
    <name evidence="2" type="ORF">EXZ61_21810</name>
</gene>
<reference evidence="3" key="2">
    <citation type="journal article" date="2020" name="Int. J. Syst. Evol. Microbiol.">
        <title>Genomic insights into a novel species Rhodoferax aquaticus sp. nov., isolated from freshwater.</title>
        <authorList>
            <person name="Li T."/>
            <person name="Zhuo Y."/>
            <person name="Jin C.Z."/>
            <person name="Wu X."/>
            <person name="Ko S.R."/>
            <person name="Jin F.J."/>
            <person name="Ahn C.Y."/>
            <person name="Oh H.M."/>
            <person name="Lee H.G."/>
            <person name="Jin L."/>
        </authorList>
    </citation>
    <scope>NUCLEOTIDE SEQUENCE [LARGE SCALE GENOMIC DNA]</scope>
    <source>
        <strain evidence="3">Gr-4</strain>
    </source>
</reference>
<evidence type="ECO:0000256" key="1">
    <source>
        <dbReference type="SAM" id="MobiDB-lite"/>
    </source>
</evidence>
<dbReference type="KEGG" id="rhg:EXZ61_21810"/>
<proteinExistence type="predicted"/>
<protein>
    <submittedName>
        <fullName evidence="2">Uncharacterized protein</fullName>
    </submittedName>
</protein>
<keyword evidence="3" id="KW-1185">Reference proteome</keyword>
<sequence length="239" mass="26070">MSIFSRFFKKTPGSSKAASPLSGLKSADETVPLNASDIAKAIQSHVPVNGGGATRRNERLERREMLYAVVRETMTRVGVLSVSYRFKVLSLDSRGRQYLIMMDLVRLQGSELGRLTEIETLISQTAKVRHDIVVSSVYWRINETVGSQAVASPTPKPSVPEPHATSKPAAKPRFDALQEDEVEAFKRALSTPVGGVQLSSPGEIVHASPDTGYPDTTFVDTELDDRPSPLGGTQYGELR</sequence>
<reference evidence="3" key="1">
    <citation type="submission" date="2019-02" db="EMBL/GenBank/DDBJ databases">
        <title>Complete genome sequence of Rhodoferax sp. Gr-4.</title>
        <authorList>
            <person name="Jin L."/>
        </authorList>
    </citation>
    <scope>NUCLEOTIDE SEQUENCE [LARGE SCALE GENOMIC DNA]</scope>
    <source>
        <strain evidence="3">Gr-4</strain>
    </source>
</reference>
<name>A0A515EVC9_9BURK</name>
<feature type="region of interest" description="Disordered" evidence="1">
    <location>
        <begin position="193"/>
        <end position="239"/>
    </location>
</feature>
<dbReference type="Proteomes" id="UP000317365">
    <property type="component" value="Chromosome"/>
</dbReference>
<accession>A0A515EVC9</accession>
<dbReference type="EMBL" id="CP036282">
    <property type="protein sequence ID" value="QDL56579.1"/>
    <property type="molecule type" value="Genomic_DNA"/>
</dbReference>
<dbReference type="AlphaFoldDB" id="A0A515EVC9"/>
<feature type="region of interest" description="Disordered" evidence="1">
    <location>
        <begin position="149"/>
        <end position="169"/>
    </location>
</feature>
<evidence type="ECO:0000313" key="3">
    <source>
        <dbReference type="Proteomes" id="UP000317365"/>
    </source>
</evidence>
<evidence type="ECO:0000313" key="2">
    <source>
        <dbReference type="EMBL" id="QDL56579.1"/>
    </source>
</evidence>